<evidence type="ECO:0000256" key="1">
    <source>
        <dbReference type="SAM" id="MobiDB-lite"/>
    </source>
</evidence>
<protein>
    <submittedName>
        <fullName evidence="2">Uncharacterized protein</fullName>
    </submittedName>
</protein>
<name>A0A644ZAP2_9ZZZZ</name>
<gene>
    <name evidence="2" type="ORF">SDC9_84578</name>
</gene>
<feature type="region of interest" description="Disordered" evidence="1">
    <location>
        <begin position="38"/>
        <end position="58"/>
    </location>
</feature>
<dbReference type="EMBL" id="VSSQ01008123">
    <property type="protein sequence ID" value="MPM37956.1"/>
    <property type="molecule type" value="Genomic_DNA"/>
</dbReference>
<sequence>MCFGKCIVVSISIPEITAELQFVGKLLAEIKTCISGCGDSASSAKEHPSTSTTSTSKHRRCQIGKSGIVGVVKTTQNSILVLVLHIIDHRIPFVPVFCAVSHKGVTKQTFFHPGFYHQVDDGLFFSVIKSGHLRHICSPVKDLQLFDHFGGQILRGHFRVSAEKLFTVYHDFFYFAAVNGYLPFRIYFNPRHLFQQILENSTFGHLVRVSIVFNGISPDYNFCSFCRYHCCIEQDIVCSELNAT</sequence>
<reference evidence="2" key="1">
    <citation type="submission" date="2019-08" db="EMBL/GenBank/DDBJ databases">
        <authorList>
            <person name="Kucharzyk K."/>
            <person name="Murdoch R.W."/>
            <person name="Higgins S."/>
            <person name="Loffler F."/>
        </authorList>
    </citation>
    <scope>NUCLEOTIDE SEQUENCE</scope>
</reference>
<comment type="caution">
    <text evidence="2">The sequence shown here is derived from an EMBL/GenBank/DDBJ whole genome shotgun (WGS) entry which is preliminary data.</text>
</comment>
<organism evidence="2">
    <name type="scientific">bioreactor metagenome</name>
    <dbReference type="NCBI Taxonomy" id="1076179"/>
    <lineage>
        <taxon>unclassified sequences</taxon>
        <taxon>metagenomes</taxon>
        <taxon>ecological metagenomes</taxon>
    </lineage>
</organism>
<dbReference type="AlphaFoldDB" id="A0A644ZAP2"/>
<accession>A0A644ZAP2</accession>
<evidence type="ECO:0000313" key="2">
    <source>
        <dbReference type="EMBL" id="MPM37956.1"/>
    </source>
</evidence>
<proteinExistence type="predicted"/>